<dbReference type="Pfam" id="PF00668">
    <property type="entry name" value="Condensation"/>
    <property type="match status" value="1"/>
</dbReference>
<gene>
    <name evidence="2" type="ORF">J4709_12105</name>
</gene>
<accession>A0ABS3RNH6</accession>
<protein>
    <recommendedName>
        <fullName evidence="1">Condensation domain-containing protein</fullName>
    </recommendedName>
</protein>
<evidence type="ECO:0000259" key="1">
    <source>
        <dbReference type="Pfam" id="PF00668"/>
    </source>
</evidence>
<dbReference type="Proteomes" id="UP000680206">
    <property type="component" value="Unassembled WGS sequence"/>
</dbReference>
<dbReference type="SUPFAM" id="SSF52777">
    <property type="entry name" value="CoA-dependent acyltransferases"/>
    <property type="match status" value="2"/>
</dbReference>
<name>A0ABS3RNH6_9ACTN</name>
<proteinExistence type="predicted"/>
<dbReference type="InterPro" id="IPR001242">
    <property type="entry name" value="Condensation_dom"/>
</dbReference>
<dbReference type="InterPro" id="IPR023213">
    <property type="entry name" value="CAT-like_dom_sf"/>
</dbReference>
<sequence length="465" mass="50976">MTAVRGGLTLGQQALWHFYRQDPAATPYLVYCALRGEFDEDVLARAVRIAGGRHDLVRSTFAEDGEGPYRTIHDSGRPVLEVRDAPGLTGTALRDVVLAAGREPFRLEDDGAFRVVLVQGAVEQVLLVAGHHIATDAISQCLLVRHIIDAYADLAEGRAPDETRAPSFERQVERERALLAGPRLAELERYWRQVCEGAAMDLELPVDRPRPRRPAQRGRTHVEPLGAALTSDLKQAAARAGTTQFALLLTAFRLLLHRYTGETDLVIGCPTATRRVPGLRATVGYYVNPLVLRATIAPDDTCAELVLAAHDEIRRAMAHHDYPFPLLPTALGVPRDAARSPVFQITFTMVATGRLDPVADLLAGGVETLRYRGLRLAAYELDQQEGQFDLAVEVMAGSEGTKVLFRYRDDLYEPETIRRLGRHYVRLLEALPDALPDAGARPAASLPAVDAGECAELLALGRVRS</sequence>
<dbReference type="PANTHER" id="PTHR45527">
    <property type="entry name" value="NONRIBOSOMAL PEPTIDE SYNTHETASE"/>
    <property type="match status" value="1"/>
</dbReference>
<dbReference type="Gene3D" id="3.30.559.30">
    <property type="entry name" value="Nonribosomal peptide synthetase, condensation domain"/>
    <property type="match status" value="1"/>
</dbReference>
<comment type="caution">
    <text evidence="2">The sequence shown here is derived from an EMBL/GenBank/DDBJ whole genome shotgun (WGS) entry which is preliminary data.</text>
</comment>
<evidence type="ECO:0000313" key="3">
    <source>
        <dbReference type="Proteomes" id="UP000680206"/>
    </source>
</evidence>
<keyword evidence="3" id="KW-1185">Reference proteome</keyword>
<reference evidence="2 3" key="1">
    <citation type="submission" date="2021-03" db="EMBL/GenBank/DDBJ databases">
        <title>Actinomadura violae sp. nov., isolated from lichen in Thailand.</title>
        <authorList>
            <person name="Kanchanasin P."/>
            <person name="Saeng-In P."/>
            <person name="Phongsopitanun W."/>
            <person name="Yuki M."/>
            <person name="Kudo T."/>
            <person name="Ohkuma M."/>
            <person name="Tanasupawat S."/>
        </authorList>
    </citation>
    <scope>NUCLEOTIDE SEQUENCE [LARGE SCALE GENOMIC DNA]</scope>
    <source>
        <strain evidence="2 3">LCR2-06</strain>
    </source>
</reference>
<feature type="domain" description="Condensation" evidence="1">
    <location>
        <begin position="8"/>
        <end position="431"/>
    </location>
</feature>
<dbReference type="EMBL" id="JAGEPF010000007">
    <property type="protein sequence ID" value="MBO2458310.1"/>
    <property type="molecule type" value="Genomic_DNA"/>
</dbReference>
<dbReference type="RefSeq" id="WP_208240246.1">
    <property type="nucleotide sequence ID" value="NZ_JAGEPF010000007.1"/>
</dbReference>
<dbReference type="Gene3D" id="3.30.559.10">
    <property type="entry name" value="Chloramphenicol acetyltransferase-like domain"/>
    <property type="match status" value="1"/>
</dbReference>
<dbReference type="PANTHER" id="PTHR45527:SF14">
    <property type="entry name" value="PLIPASTATIN SYNTHASE SUBUNIT B"/>
    <property type="match status" value="1"/>
</dbReference>
<organism evidence="2 3">
    <name type="scientific">Actinomadura violacea</name>
    <dbReference type="NCBI Taxonomy" id="2819934"/>
    <lineage>
        <taxon>Bacteria</taxon>
        <taxon>Bacillati</taxon>
        <taxon>Actinomycetota</taxon>
        <taxon>Actinomycetes</taxon>
        <taxon>Streptosporangiales</taxon>
        <taxon>Thermomonosporaceae</taxon>
        <taxon>Actinomadura</taxon>
    </lineage>
</organism>
<evidence type="ECO:0000313" key="2">
    <source>
        <dbReference type="EMBL" id="MBO2458310.1"/>
    </source>
</evidence>